<comment type="caution">
    <text evidence="3">The sequence shown here is derived from an EMBL/GenBank/DDBJ whole genome shotgun (WGS) entry which is preliminary data.</text>
</comment>
<dbReference type="Proteomes" id="UP000799764">
    <property type="component" value="Unassembled WGS sequence"/>
</dbReference>
<accession>A0A9P4PP53</accession>
<feature type="compositionally biased region" description="Polar residues" evidence="1">
    <location>
        <begin position="901"/>
        <end position="920"/>
    </location>
</feature>
<dbReference type="SMART" id="SM00384">
    <property type="entry name" value="AT_hook"/>
    <property type="match status" value="3"/>
</dbReference>
<feature type="compositionally biased region" description="Polar residues" evidence="1">
    <location>
        <begin position="124"/>
        <end position="134"/>
    </location>
</feature>
<evidence type="ECO:0000259" key="2">
    <source>
        <dbReference type="PROSITE" id="PS00028"/>
    </source>
</evidence>
<feature type="region of interest" description="Disordered" evidence="1">
    <location>
        <begin position="539"/>
        <end position="558"/>
    </location>
</feature>
<feature type="region of interest" description="Disordered" evidence="1">
    <location>
        <begin position="122"/>
        <end position="240"/>
    </location>
</feature>
<feature type="compositionally biased region" description="Acidic residues" evidence="1">
    <location>
        <begin position="1157"/>
        <end position="1175"/>
    </location>
</feature>
<feature type="region of interest" description="Disordered" evidence="1">
    <location>
        <begin position="382"/>
        <end position="427"/>
    </location>
</feature>
<feature type="compositionally biased region" description="Polar residues" evidence="1">
    <location>
        <begin position="141"/>
        <end position="154"/>
    </location>
</feature>
<feature type="compositionally biased region" description="Polar residues" evidence="1">
    <location>
        <begin position="199"/>
        <end position="208"/>
    </location>
</feature>
<dbReference type="EMBL" id="MU001496">
    <property type="protein sequence ID" value="KAF2447811.1"/>
    <property type="molecule type" value="Genomic_DNA"/>
</dbReference>
<feature type="compositionally biased region" description="Low complexity" evidence="1">
    <location>
        <begin position="213"/>
        <end position="231"/>
    </location>
</feature>
<feature type="compositionally biased region" description="Acidic residues" evidence="1">
    <location>
        <begin position="778"/>
        <end position="790"/>
    </location>
</feature>
<sequence length="1175" mass="128388">MASNDYNPYSYPYQQSSAQQYSGYQTAPATNNVPQSSRQYQSTPATSQASDYMSYQAQSYNNQGSAYGGAQDNNWGGSSYGGNRETTSRAAEVLRNMSNTAYTPSNATPTNQAAFTAANAPTHRYSSNTPQGHSHQPPKTHATSSTYGQSQSRPRTIAAGYPSQRTSTSFNHQPRSASPARPPATSAKSAAMSAASQSQYNDHSNRQLPTLDATRSGTAAASSYSYSDTQAPTPTSYNQGAITVDPMAVYDPWPEYQRKQEALRAQKAIEVAARAEEERIAEEARKEEEKKQEEQRKQQQEEEEVEEEERSRQAKQSKSKQKNRKSQQPVPVEASSGTSAGGAEDGPMSAGMESEIRALMAKMREFNSKDPAMLARIWEEERRAKAPKSPTAPARPAPQATPVAQPAHASAPQAANQRNKVSAARESSAAAIVKPATPIATPHAVRPAVPAAIASTRAGGHTIWPPEKKTALASAAATYLNGQNPQMPIYPDQILGMLDGNPSYIEICEHLENMGIKLDRAAFAKNLLTAVPDVNSSSRAKTVHMPNNGAVPTNAPVAPPAIMKRDIGTPATPIANYPSAAPSPTYPAYPDSQMVPIKPELKRLANKEEAARKRDFSDLIDLTQADEDEIEPLPKRMHVASMSSLDPSDHSPPDYMDFDEGSHFPVSAHASPQPATHQPVPPAPHARDLRHVDIVESLDRRKALRRNTYNIKTIARDVLLACGRHPEQRQLNQHLEALRTTLPQVQQDADLSTVRWDLIDPGKPPRGYFGDRTQGFAEDADDEDDSDEEGEDKRRVLSLQSSESTSHQKVQAPPLAEAINPFKQKRRLGRPPRNSFGPDQTTQPSTPARPAPKTMSASAPREGSAGVSYSAFRSATQYDANGNPIPKKRGRPVGWRKNIHGSGQAQAQTSANGHTGSRQLQFKPAEPSALRNPTARDNGNKPIMIDSRSPSVANKTNRYQSFKCKWQGCKAELHNLDTLKKHVSKVHRRSINSSGFIECHWADCATEVTNQDAMTGIRIEQHKPKSFTTIANWMQHLEQLHFSPLSWELGDGPASGVSDATDSEAYLSDAHGRRVTPKLTPRPEYLENSHVNTPDRSGAPDPLAPRGRGRPPKHDVQQEATAVQKRLVAQKKRIGGPGMDRGGATLVNEKRRKGFVENDDVEEELVDAEDDIQSE</sequence>
<evidence type="ECO:0000313" key="3">
    <source>
        <dbReference type="EMBL" id="KAF2447811.1"/>
    </source>
</evidence>
<name>A0A9P4PP53_9PLEO</name>
<feature type="compositionally biased region" description="Polar residues" evidence="1">
    <location>
        <begin position="798"/>
        <end position="809"/>
    </location>
</feature>
<feature type="region of interest" description="Disordered" evidence="1">
    <location>
        <begin position="757"/>
        <end position="952"/>
    </location>
</feature>
<dbReference type="InterPro" id="IPR017956">
    <property type="entry name" value="AT_hook_DNA-bd_motif"/>
</dbReference>
<proteinExistence type="predicted"/>
<dbReference type="PANTHER" id="PTHR48125:SF12">
    <property type="entry name" value="AT HOOK TRANSCRIPTION FACTOR FAMILY-RELATED"/>
    <property type="match status" value="1"/>
</dbReference>
<dbReference type="GO" id="GO:0003677">
    <property type="term" value="F:DNA binding"/>
    <property type="evidence" value="ECO:0007669"/>
    <property type="project" value="InterPro"/>
</dbReference>
<feature type="compositionally biased region" description="Polar residues" evidence="1">
    <location>
        <begin position="163"/>
        <end position="173"/>
    </location>
</feature>
<gene>
    <name evidence="3" type="ORF">P171DRAFT_461951</name>
</gene>
<dbReference type="PANTHER" id="PTHR48125">
    <property type="entry name" value="LP07818P1"/>
    <property type="match status" value="1"/>
</dbReference>
<feature type="compositionally biased region" description="Low complexity" evidence="1">
    <location>
        <begin position="546"/>
        <end position="556"/>
    </location>
</feature>
<feature type="compositionally biased region" description="Low complexity" evidence="1">
    <location>
        <begin position="1"/>
        <end position="25"/>
    </location>
</feature>
<reference evidence="3" key="1">
    <citation type="journal article" date="2020" name="Stud. Mycol.">
        <title>101 Dothideomycetes genomes: a test case for predicting lifestyles and emergence of pathogens.</title>
        <authorList>
            <person name="Haridas S."/>
            <person name="Albert R."/>
            <person name="Binder M."/>
            <person name="Bloem J."/>
            <person name="Labutti K."/>
            <person name="Salamov A."/>
            <person name="Andreopoulos B."/>
            <person name="Baker S."/>
            <person name="Barry K."/>
            <person name="Bills G."/>
            <person name="Bluhm B."/>
            <person name="Cannon C."/>
            <person name="Castanera R."/>
            <person name="Culley D."/>
            <person name="Daum C."/>
            <person name="Ezra D."/>
            <person name="Gonzalez J."/>
            <person name="Henrissat B."/>
            <person name="Kuo A."/>
            <person name="Liang C."/>
            <person name="Lipzen A."/>
            <person name="Lutzoni F."/>
            <person name="Magnuson J."/>
            <person name="Mondo S."/>
            <person name="Nolan M."/>
            <person name="Ohm R."/>
            <person name="Pangilinan J."/>
            <person name="Park H.-J."/>
            <person name="Ramirez L."/>
            <person name="Alfaro M."/>
            <person name="Sun H."/>
            <person name="Tritt A."/>
            <person name="Yoshinaga Y."/>
            <person name="Zwiers L.-H."/>
            <person name="Turgeon B."/>
            <person name="Goodwin S."/>
            <person name="Spatafora J."/>
            <person name="Crous P."/>
            <person name="Grigoriev I."/>
        </authorList>
    </citation>
    <scope>NUCLEOTIDE SEQUENCE</scope>
    <source>
        <strain evidence="3">CBS 690.94</strain>
    </source>
</reference>
<protein>
    <recommendedName>
        <fullName evidence="2">C2H2-type domain-containing protein</fullName>
    </recommendedName>
</protein>
<evidence type="ECO:0000256" key="1">
    <source>
        <dbReference type="SAM" id="MobiDB-lite"/>
    </source>
</evidence>
<dbReference type="AlphaFoldDB" id="A0A9P4PP53"/>
<feature type="compositionally biased region" description="Low complexity" evidence="1">
    <location>
        <begin position="391"/>
        <end position="417"/>
    </location>
</feature>
<feature type="compositionally biased region" description="Basic residues" evidence="1">
    <location>
        <begin position="313"/>
        <end position="325"/>
    </location>
</feature>
<feature type="region of interest" description="Disordered" evidence="1">
    <location>
        <begin position="272"/>
        <end position="350"/>
    </location>
</feature>
<organism evidence="3 4">
    <name type="scientific">Karstenula rhodostoma CBS 690.94</name>
    <dbReference type="NCBI Taxonomy" id="1392251"/>
    <lineage>
        <taxon>Eukaryota</taxon>
        <taxon>Fungi</taxon>
        <taxon>Dikarya</taxon>
        <taxon>Ascomycota</taxon>
        <taxon>Pezizomycotina</taxon>
        <taxon>Dothideomycetes</taxon>
        <taxon>Pleosporomycetidae</taxon>
        <taxon>Pleosporales</taxon>
        <taxon>Massarineae</taxon>
        <taxon>Didymosphaeriaceae</taxon>
        <taxon>Karstenula</taxon>
    </lineage>
</organism>
<keyword evidence="4" id="KW-1185">Reference proteome</keyword>
<feature type="compositionally biased region" description="Polar residues" evidence="1">
    <location>
        <begin position="837"/>
        <end position="846"/>
    </location>
</feature>
<feature type="region of interest" description="Disordered" evidence="1">
    <location>
        <begin position="1"/>
        <end position="89"/>
    </location>
</feature>
<feature type="compositionally biased region" description="Basic and acidic residues" evidence="1">
    <location>
        <begin position="273"/>
        <end position="300"/>
    </location>
</feature>
<feature type="compositionally biased region" description="Polar residues" evidence="1">
    <location>
        <begin position="27"/>
        <end position="77"/>
    </location>
</feature>
<feature type="domain" description="C2H2-type" evidence="2">
    <location>
        <begin position="964"/>
        <end position="987"/>
    </location>
</feature>
<evidence type="ECO:0000313" key="4">
    <source>
        <dbReference type="Proteomes" id="UP000799764"/>
    </source>
</evidence>
<feature type="compositionally biased region" description="Low complexity" evidence="1">
    <location>
        <begin position="174"/>
        <end position="198"/>
    </location>
</feature>
<feature type="compositionally biased region" description="Polar residues" evidence="1">
    <location>
        <begin position="871"/>
        <end position="880"/>
    </location>
</feature>
<feature type="region of interest" description="Disordered" evidence="1">
    <location>
        <begin position="641"/>
        <end position="688"/>
    </location>
</feature>
<dbReference type="InterPro" id="IPR013087">
    <property type="entry name" value="Znf_C2H2_type"/>
</dbReference>
<dbReference type="PROSITE" id="PS00028">
    <property type="entry name" value="ZINC_FINGER_C2H2_1"/>
    <property type="match status" value="1"/>
</dbReference>
<dbReference type="OrthoDB" id="5424797at2759"/>
<feature type="region of interest" description="Disordered" evidence="1">
    <location>
        <begin position="1065"/>
        <end position="1175"/>
    </location>
</feature>